<keyword evidence="2" id="KW-1185">Reference proteome</keyword>
<dbReference type="AlphaFoldDB" id="A0A4Z2HCD4"/>
<proteinExistence type="predicted"/>
<comment type="caution">
    <text evidence="1">The sequence shown here is derived from an EMBL/GenBank/DDBJ whole genome shotgun (WGS) entry which is preliminary data.</text>
</comment>
<gene>
    <name evidence="1" type="ORF">EYF80_026825</name>
</gene>
<dbReference type="EMBL" id="SRLO01000283">
    <property type="protein sequence ID" value="TNN62945.1"/>
    <property type="molecule type" value="Genomic_DNA"/>
</dbReference>
<name>A0A4Z2HCD4_9TELE</name>
<organism evidence="1 2">
    <name type="scientific">Liparis tanakae</name>
    <name type="common">Tanaka's snailfish</name>
    <dbReference type="NCBI Taxonomy" id="230148"/>
    <lineage>
        <taxon>Eukaryota</taxon>
        <taxon>Metazoa</taxon>
        <taxon>Chordata</taxon>
        <taxon>Craniata</taxon>
        <taxon>Vertebrata</taxon>
        <taxon>Euteleostomi</taxon>
        <taxon>Actinopterygii</taxon>
        <taxon>Neopterygii</taxon>
        <taxon>Teleostei</taxon>
        <taxon>Neoteleostei</taxon>
        <taxon>Acanthomorphata</taxon>
        <taxon>Eupercaria</taxon>
        <taxon>Perciformes</taxon>
        <taxon>Cottioidei</taxon>
        <taxon>Cottales</taxon>
        <taxon>Liparidae</taxon>
        <taxon>Liparis</taxon>
    </lineage>
</organism>
<sequence>MLLQGNDLQKLSPESHEQRAQLRQVHIDQFCQLVGGLGFLLKGTETNYYVADMLSNSAV</sequence>
<protein>
    <submittedName>
        <fullName evidence="1">Uncharacterized protein</fullName>
    </submittedName>
</protein>
<evidence type="ECO:0000313" key="1">
    <source>
        <dbReference type="EMBL" id="TNN62945.1"/>
    </source>
</evidence>
<dbReference type="Proteomes" id="UP000314294">
    <property type="component" value="Unassembled WGS sequence"/>
</dbReference>
<reference evidence="1 2" key="1">
    <citation type="submission" date="2019-03" db="EMBL/GenBank/DDBJ databases">
        <title>First draft genome of Liparis tanakae, snailfish: a comprehensive survey of snailfish specific genes.</title>
        <authorList>
            <person name="Kim W."/>
            <person name="Song I."/>
            <person name="Jeong J.-H."/>
            <person name="Kim D."/>
            <person name="Kim S."/>
            <person name="Ryu S."/>
            <person name="Song J.Y."/>
            <person name="Lee S.K."/>
        </authorList>
    </citation>
    <scope>NUCLEOTIDE SEQUENCE [LARGE SCALE GENOMIC DNA]</scope>
    <source>
        <tissue evidence="1">Muscle</tissue>
    </source>
</reference>
<accession>A0A4Z2HCD4</accession>
<evidence type="ECO:0000313" key="2">
    <source>
        <dbReference type="Proteomes" id="UP000314294"/>
    </source>
</evidence>